<dbReference type="AlphaFoldDB" id="C5A6L8"/>
<dbReference type="PaxDb" id="593117-TGAM_1378"/>
<dbReference type="Pfam" id="PF10049">
    <property type="entry name" value="DUF2283"/>
    <property type="match status" value="1"/>
</dbReference>
<keyword evidence="2" id="KW-1185">Reference proteome</keyword>
<dbReference type="PATRIC" id="fig|593117.10.peg.1378"/>
<dbReference type="STRING" id="593117.TGAM_1378"/>
<protein>
    <recommendedName>
        <fullName evidence="3">DUF2283 domain-containing protein</fullName>
    </recommendedName>
</protein>
<dbReference type="PANTHER" id="PTHR37029:SF1">
    <property type="entry name" value="SSR1768 PROTEIN"/>
    <property type="match status" value="1"/>
</dbReference>
<dbReference type="HOGENOM" id="CLU_166740_4_1_2"/>
<dbReference type="InterPro" id="IPR019270">
    <property type="entry name" value="DUF2283"/>
</dbReference>
<dbReference type="PANTHER" id="PTHR37029">
    <property type="entry name" value="SSR1768 PROTEIN"/>
    <property type="match status" value="1"/>
</dbReference>
<sequence length="72" mass="7998">MVVFMKIEYSQDADVLIIRLRDDEVVDSVDLGEGVIAHLNEKGEVVEIEILDASKSVDFRELVLRIPSGVVA</sequence>
<dbReference type="EMBL" id="CP001398">
    <property type="protein sequence ID" value="ACS33880.1"/>
    <property type="molecule type" value="Genomic_DNA"/>
</dbReference>
<reference evidence="1 2" key="1">
    <citation type="journal article" date="2007" name="Genome Biol.">
        <title>Genome analysis and genome-wide proteomics of Thermococcus gammatolerans, the most radioresistant organism known amongst the Archaea.</title>
        <authorList>
            <person name="Zivanovic Y."/>
            <person name="Armengaud J."/>
            <person name="Lagorce A."/>
            <person name="Leplat C."/>
            <person name="Guerin P."/>
            <person name="Dutertre M."/>
            <person name="Anthouard V."/>
            <person name="Forterre P."/>
            <person name="Wincker P."/>
            <person name="Confalonieri F."/>
        </authorList>
    </citation>
    <scope>NUCLEOTIDE SEQUENCE [LARGE SCALE GENOMIC DNA]</scope>
    <source>
        <strain evidence="2">DSM 15229 / JCM 11827 / EJ3</strain>
    </source>
</reference>
<accession>C5A6L8</accession>
<dbReference type="KEGG" id="tga:TGAM_1378"/>
<dbReference type="Proteomes" id="UP000001488">
    <property type="component" value="Chromosome"/>
</dbReference>
<gene>
    <name evidence="1" type="ordered locus">TGAM_1378</name>
</gene>
<organism evidence="1 2">
    <name type="scientific">Thermococcus gammatolerans (strain DSM 15229 / JCM 11827 / EJ3)</name>
    <dbReference type="NCBI Taxonomy" id="593117"/>
    <lineage>
        <taxon>Archaea</taxon>
        <taxon>Methanobacteriati</taxon>
        <taxon>Methanobacteriota</taxon>
        <taxon>Thermococci</taxon>
        <taxon>Thermococcales</taxon>
        <taxon>Thermococcaceae</taxon>
        <taxon>Thermococcus</taxon>
    </lineage>
</organism>
<evidence type="ECO:0000313" key="2">
    <source>
        <dbReference type="Proteomes" id="UP000001488"/>
    </source>
</evidence>
<name>C5A6L8_THEGJ</name>
<evidence type="ECO:0008006" key="3">
    <source>
        <dbReference type="Google" id="ProtNLM"/>
    </source>
</evidence>
<dbReference type="eggNOG" id="arCOG02270">
    <property type="taxonomic scope" value="Archaea"/>
</dbReference>
<evidence type="ECO:0000313" key="1">
    <source>
        <dbReference type="EMBL" id="ACS33880.1"/>
    </source>
</evidence>
<proteinExistence type="predicted"/>